<dbReference type="PANTHER" id="PTHR35201:SF4">
    <property type="entry name" value="BETA-PINACENE SYNTHASE-RELATED"/>
    <property type="match status" value="1"/>
</dbReference>
<proteinExistence type="inferred from homology"/>
<dbReference type="AlphaFoldDB" id="A0A3S9PDX3"/>
<comment type="similarity">
    <text evidence="2">Belongs to the terpene synthase family.</text>
</comment>
<dbReference type="SUPFAM" id="SSF48576">
    <property type="entry name" value="Terpenoid synthases"/>
    <property type="match status" value="1"/>
</dbReference>
<evidence type="ECO:0000313" key="4">
    <source>
        <dbReference type="Proteomes" id="UP000267900"/>
    </source>
</evidence>
<dbReference type="GO" id="GO:0010333">
    <property type="term" value="F:terpene synthase activity"/>
    <property type="evidence" value="ECO:0007669"/>
    <property type="project" value="InterPro"/>
</dbReference>
<keyword evidence="1 2" id="KW-0456">Lyase</keyword>
<dbReference type="Pfam" id="PF19086">
    <property type="entry name" value="Terpene_syn_C_2"/>
    <property type="match status" value="1"/>
</dbReference>
<gene>
    <name evidence="3" type="ORF">EKH77_04425</name>
</gene>
<organism evidence="3 4">
    <name type="scientific">Streptomyces luteoverticillatus</name>
    <name type="common">Streptoverticillium luteoverticillatus</name>
    <dbReference type="NCBI Taxonomy" id="66425"/>
    <lineage>
        <taxon>Bacteria</taxon>
        <taxon>Bacillati</taxon>
        <taxon>Actinomycetota</taxon>
        <taxon>Actinomycetes</taxon>
        <taxon>Kitasatosporales</taxon>
        <taxon>Streptomycetaceae</taxon>
        <taxon>Streptomyces</taxon>
    </lineage>
</organism>
<reference evidence="3 4" key="1">
    <citation type="submission" date="2018-12" db="EMBL/GenBank/DDBJ databases">
        <title>The whole draft genome of Streptomyce luteoverticillatus CGMCC 15060.</title>
        <authorList>
            <person name="Feng Z."/>
            <person name="Chen G."/>
            <person name="Zhang J."/>
            <person name="Zhu H."/>
            <person name="Yu X."/>
            <person name="Zhang W."/>
            <person name="Zhang X."/>
        </authorList>
    </citation>
    <scope>NUCLEOTIDE SEQUENCE [LARGE SCALE GENOMIC DNA]</scope>
    <source>
        <strain evidence="3 4">CGMCC 15060</strain>
    </source>
</reference>
<sequence length="338" mass="38397">MSSSKGAEFSTPWPLQDNPHIDHARKAAVDWMQAFGLLQDQKSVEEFTTWKLAEVAGWFYPHADMDQCATAAQMMGWFFLPFDDQLDGRMGRTPQQVSEITSALIGIVHGEPVPAKLRSPTVLAFTDLWARMTRGTSRALYSRIQHHWTAYFSSQLTETLDRASGYVYADLEAYFDLRAATACCFGEHDLAEHWGGTEVPAQLWHHPLLARMRKLGADLVGIRNDSLSLPHEDVDGVHNAIHIIERTCSCTRERAIERASTLAQNKADELVFLEQRDLPRLLQRLNAEQRHAVLGYAEIVHNWIVGDYEWEQATARYASHREMPEWAADLLTAECARH</sequence>
<keyword evidence="2" id="KW-0460">Magnesium</keyword>
<evidence type="ECO:0000313" key="3">
    <source>
        <dbReference type="EMBL" id="AZQ70560.1"/>
    </source>
</evidence>
<dbReference type="EC" id="4.2.3.-" evidence="2"/>
<protein>
    <recommendedName>
        <fullName evidence="2">Terpene synthase</fullName>
        <ecNumber evidence="2">4.2.3.-</ecNumber>
    </recommendedName>
</protein>
<comment type="cofactor">
    <cofactor evidence="2">
        <name>Mg(2+)</name>
        <dbReference type="ChEBI" id="CHEBI:18420"/>
    </cofactor>
</comment>
<dbReference type="GO" id="GO:0046872">
    <property type="term" value="F:metal ion binding"/>
    <property type="evidence" value="ECO:0007669"/>
    <property type="project" value="UniProtKB-KW"/>
</dbReference>
<dbReference type="SFLD" id="SFLDS00005">
    <property type="entry name" value="Isoprenoid_Synthase_Type_I"/>
    <property type="match status" value="1"/>
</dbReference>
<dbReference type="Gene3D" id="1.10.600.10">
    <property type="entry name" value="Farnesyl Diphosphate Synthase"/>
    <property type="match status" value="1"/>
</dbReference>
<dbReference type="Proteomes" id="UP000267900">
    <property type="component" value="Chromosome"/>
</dbReference>
<dbReference type="InterPro" id="IPR034686">
    <property type="entry name" value="Terpene_cyclase-like_2"/>
</dbReference>
<dbReference type="EMBL" id="CP034587">
    <property type="protein sequence ID" value="AZQ70560.1"/>
    <property type="molecule type" value="Genomic_DNA"/>
</dbReference>
<dbReference type="OrthoDB" id="3676909at2"/>
<evidence type="ECO:0000256" key="2">
    <source>
        <dbReference type="RuleBase" id="RU366034"/>
    </source>
</evidence>
<dbReference type="SFLD" id="SFLDG01020">
    <property type="entry name" value="Terpene_Cyclase_Like_2"/>
    <property type="match status" value="1"/>
</dbReference>
<keyword evidence="2" id="KW-0479">Metal-binding</keyword>
<dbReference type="RefSeq" id="WP_126913125.1">
    <property type="nucleotide sequence ID" value="NZ_CP034587.1"/>
</dbReference>
<dbReference type="InterPro" id="IPR008949">
    <property type="entry name" value="Isoprenoid_synthase_dom_sf"/>
</dbReference>
<name>A0A3S9PDX3_STRLT</name>
<dbReference type="PANTHER" id="PTHR35201">
    <property type="entry name" value="TERPENE SYNTHASE"/>
    <property type="match status" value="1"/>
</dbReference>
<evidence type="ECO:0000256" key="1">
    <source>
        <dbReference type="ARBA" id="ARBA00023239"/>
    </source>
</evidence>
<keyword evidence="4" id="KW-1185">Reference proteome</keyword>
<accession>A0A3S9PDX3</accession>